<feature type="compositionally biased region" description="Low complexity" evidence="1">
    <location>
        <begin position="394"/>
        <end position="403"/>
    </location>
</feature>
<dbReference type="OrthoDB" id="4849067at2759"/>
<gene>
    <name evidence="2" type="ORF">CGCSCA2_v008021</name>
</gene>
<dbReference type="EMBL" id="QPMT01000025">
    <property type="protein sequence ID" value="KAF4857694.1"/>
    <property type="molecule type" value="Genomic_DNA"/>
</dbReference>
<dbReference type="AlphaFoldDB" id="A0A9P5EQQ0"/>
<keyword evidence="3" id="KW-1185">Reference proteome</keyword>
<evidence type="ECO:0000256" key="1">
    <source>
        <dbReference type="SAM" id="MobiDB-lite"/>
    </source>
</evidence>
<evidence type="ECO:0000313" key="2">
    <source>
        <dbReference type="EMBL" id="KAF4857694.1"/>
    </source>
</evidence>
<comment type="caution">
    <text evidence="2">The sequence shown here is derived from an EMBL/GenBank/DDBJ whole genome shotgun (WGS) entry which is preliminary data.</text>
</comment>
<name>A0A9P5EQQ0_COLSI</name>
<protein>
    <submittedName>
        <fullName evidence="2">Uncharacterized protein</fullName>
    </submittedName>
</protein>
<organism evidence="2 3">
    <name type="scientific">Colletotrichum siamense</name>
    <name type="common">Anthracnose fungus</name>
    <dbReference type="NCBI Taxonomy" id="690259"/>
    <lineage>
        <taxon>Eukaryota</taxon>
        <taxon>Fungi</taxon>
        <taxon>Dikarya</taxon>
        <taxon>Ascomycota</taxon>
        <taxon>Pezizomycotina</taxon>
        <taxon>Sordariomycetes</taxon>
        <taxon>Hypocreomycetidae</taxon>
        <taxon>Glomerellales</taxon>
        <taxon>Glomerellaceae</taxon>
        <taxon>Colletotrichum</taxon>
        <taxon>Colletotrichum gloeosporioides species complex</taxon>
    </lineage>
</organism>
<evidence type="ECO:0000313" key="3">
    <source>
        <dbReference type="Proteomes" id="UP000711996"/>
    </source>
</evidence>
<dbReference type="Proteomes" id="UP000711996">
    <property type="component" value="Unassembled WGS sequence"/>
</dbReference>
<accession>A0A9P5EQQ0</accession>
<sequence length="455" mass="49761">MSVERGGTQIWEQEIAAFAVQTLEKKRNAPLPPNALEDILRIFHHTIKKPKADKIEALSLSYTDDDGGHFLTVPAEKAEQCFWKAMREPLERAAKEIARAASLKYDVRVVVYGGSGQNSIVQAKIKEACEKVGVKPPYFAQNGSRAKETWNVANGAAHAAAYTLSVEEFVSNGAAFGIRKSILKPGARQSDCSPAIDWLSDVAVALDSQSSKYFKTWCTSKTRLKIICDPFLKKGTKGKRRTLDIDRSYDVLELPQPPKGYWGYRLSFGKDGLSKTLVVELESLGKSGKPHGGSKIQHSFPLYVDGTSNCCLLDVDVDDEGRGLRLLGDGRLEACPLEAIDEQLQHMAREESAAGVKRKRPHPRVPGVKPSGHLPPFKRKAPPPSAQTTQALVESSEYSSSSDSDTEARPHGCQKASTQPGDVGQAHATSSSRTDGFHLTPYEALKQLGKRYGMS</sequence>
<reference evidence="2" key="1">
    <citation type="submission" date="2019-06" db="EMBL/GenBank/DDBJ databases">
        <authorList>
            <person name="Gan P."/>
            <person name="Shirasu K."/>
        </authorList>
    </citation>
    <scope>NUCLEOTIDE SEQUENCE [LARGE SCALE GENOMIC DNA]</scope>
    <source>
        <strain evidence="2">CAD2</strain>
    </source>
</reference>
<feature type="region of interest" description="Disordered" evidence="1">
    <location>
        <begin position="349"/>
        <end position="455"/>
    </location>
</feature>
<proteinExistence type="predicted"/>